<evidence type="ECO:0000256" key="14">
    <source>
        <dbReference type="ARBA" id="ARBA00093208"/>
    </source>
</evidence>
<evidence type="ECO:0000256" key="11">
    <source>
        <dbReference type="ARBA" id="ARBA00042320"/>
    </source>
</evidence>
<keyword evidence="17" id="KW-0732">Signal</keyword>
<evidence type="ECO:0000256" key="10">
    <source>
        <dbReference type="ARBA" id="ARBA00040905"/>
    </source>
</evidence>
<dbReference type="PANTHER" id="PTHR21347:SF0">
    <property type="entry name" value="LIPID SCRAMBLASE CLPTM1L"/>
    <property type="match status" value="1"/>
</dbReference>
<feature type="transmembrane region" description="Helical" evidence="16">
    <location>
        <begin position="252"/>
        <end position="267"/>
    </location>
</feature>
<sequence length="469" mass="54439">MFLTFGIILLRPEFLFLKPGAPSSVHLKYPNSTFRLESNTDVICNIKVLMPSKVVILNKDVHVLTQRQRNSQAYNLLSSQKNDAHQNLHESAIHWLSELQVFLLKSPVSFPLNGIPREILPHFRVTYDRSSFVYPPLIHVNPQLQPASDWVELPDIPPGELNFTVQFMPLSIGKFRLRCMLEQTAEYLKNMGIKDKDVEDIRGIFTDTNLYLLLATVVVSILHLFFDFLAFKNDIQFWKNTKNTAGISIRTIIWRCLSTTIIFLYLYDEKSSLLIVVPAGISMVIEFWKLCRMAKISFSLRGGVSVGNRSEKELETDKLDARFMRRLMYLIVPLCFTGAIYSLIYMPHRSWRSWVLQTAVNGVYAFGFLLMTPQLFINYQLKSVANLPWRALTYKAFNTFIDDFFAFIIKMPTAHRVACFRDDIIFVIYMYQRWLYPVDHTRVNEFGQQESKEEPREGPSLNTPKLKTS</sequence>
<comment type="catalytic activity">
    <reaction evidence="9">
        <text>6-(alpha-D-glucosaminyl)-(1-octadecanoyl,2-(9Z)-octadecenoyl-sn-glycero-3-phospho)-1D-myo-inositol(in) = 6-(alpha-D-glucosaminyl)-(1-octadecanoyl,2-(9Z)-octadecenoyl-sn-glycero-3-phospho)-1D-myo-inositol(out)</text>
        <dbReference type="Rhea" id="RHEA:71495"/>
        <dbReference type="ChEBI" id="CHEBI:190691"/>
    </reaction>
</comment>
<evidence type="ECO:0000256" key="8">
    <source>
        <dbReference type="ARBA" id="ARBA00035895"/>
    </source>
</evidence>
<comment type="catalytic activity">
    <reaction evidence="8">
        <text>a 1,2-diacyl-sn-glycero-3-phospho-(1D-myo-inositol)(in) = a 1,2-diacyl-sn-glycero-3-phospho-(1D-myo-inositol)(out)</text>
        <dbReference type="Rhea" id="RHEA:38691"/>
        <dbReference type="ChEBI" id="CHEBI:57880"/>
    </reaction>
</comment>
<evidence type="ECO:0000256" key="1">
    <source>
        <dbReference type="ARBA" id="ARBA00004141"/>
    </source>
</evidence>
<evidence type="ECO:0000256" key="17">
    <source>
        <dbReference type="SAM" id="SignalP"/>
    </source>
</evidence>
<dbReference type="GO" id="GO:0012505">
    <property type="term" value="C:endomembrane system"/>
    <property type="evidence" value="ECO:0007669"/>
    <property type="project" value="TreeGrafter"/>
</dbReference>
<feature type="chain" id="PRO_5024435135" description="Lipid scramblase CLPTM1L" evidence="17">
    <location>
        <begin position="18"/>
        <end position="469"/>
    </location>
</feature>
<evidence type="ECO:0000256" key="4">
    <source>
        <dbReference type="ARBA" id="ARBA00022989"/>
    </source>
</evidence>
<comment type="catalytic activity">
    <reaction evidence="14">
        <text>a 6-(alpha-D-glucosaminyl)-1-(1,2-diacyl-sn-glycero-3-phospho)-1D-myo-inositol(in) = a 6-(alpha-D-glucosaminyl)-1-(1,2-diacyl-sn-glycero-3-phospho)-1D-myo-inositol(out)</text>
        <dbReference type="Rhea" id="RHEA:71491"/>
        <dbReference type="ChEBI" id="CHEBI:57997"/>
    </reaction>
</comment>
<comment type="catalytic activity">
    <reaction evidence="6">
        <text>a 1,2-diacyl-sn-glycero-3-phosphoethanolamine(in) = a 1,2-diacyl-sn-glycero-3-phosphoethanolamine(out)</text>
        <dbReference type="Rhea" id="RHEA:38895"/>
        <dbReference type="ChEBI" id="CHEBI:64612"/>
    </reaction>
</comment>
<dbReference type="Pfam" id="PF05602">
    <property type="entry name" value="CLPTM1"/>
    <property type="match status" value="1"/>
</dbReference>
<accession>A0A5K3F4Z9</accession>
<dbReference type="AlphaFoldDB" id="A0A5K3F4Z9"/>
<evidence type="ECO:0000256" key="5">
    <source>
        <dbReference type="ARBA" id="ARBA00023136"/>
    </source>
</evidence>
<evidence type="ECO:0000256" key="13">
    <source>
        <dbReference type="ARBA" id="ARBA00045827"/>
    </source>
</evidence>
<evidence type="ECO:0000313" key="18">
    <source>
        <dbReference type="WBParaSite" id="MCU_005589-RB"/>
    </source>
</evidence>
<keyword evidence="5 16" id="KW-0472">Membrane</keyword>
<feature type="transmembrane region" description="Helical" evidence="16">
    <location>
        <begin position="210"/>
        <end position="231"/>
    </location>
</feature>
<dbReference type="InterPro" id="IPR008429">
    <property type="entry name" value="CLPTM1"/>
</dbReference>
<feature type="transmembrane region" description="Helical" evidence="16">
    <location>
        <begin position="273"/>
        <end position="291"/>
    </location>
</feature>
<dbReference type="GO" id="GO:0016020">
    <property type="term" value="C:membrane"/>
    <property type="evidence" value="ECO:0007669"/>
    <property type="project" value="UniProtKB-SubCell"/>
</dbReference>
<evidence type="ECO:0000256" key="2">
    <source>
        <dbReference type="ARBA" id="ARBA00009310"/>
    </source>
</evidence>
<evidence type="ECO:0000256" key="16">
    <source>
        <dbReference type="SAM" id="Phobius"/>
    </source>
</evidence>
<feature type="transmembrane region" description="Helical" evidence="16">
    <location>
        <begin position="354"/>
        <end position="372"/>
    </location>
</feature>
<evidence type="ECO:0000256" key="7">
    <source>
        <dbReference type="ARBA" id="ARBA00024631"/>
    </source>
</evidence>
<feature type="compositionally biased region" description="Polar residues" evidence="15">
    <location>
        <begin position="460"/>
        <end position="469"/>
    </location>
</feature>
<keyword evidence="4 16" id="KW-1133">Transmembrane helix</keyword>
<feature type="region of interest" description="Disordered" evidence="15">
    <location>
        <begin position="447"/>
        <end position="469"/>
    </location>
</feature>
<comment type="subcellular location">
    <subcellularLocation>
        <location evidence="1">Membrane</location>
        <topology evidence="1">Multi-pass membrane protein</topology>
    </subcellularLocation>
</comment>
<organism evidence="18">
    <name type="scientific">Mesocestoides corti</name>
    <name type="common">Flatworm</name>
    <dbReference type="NCBI Taxonomy" id="53468"/>
    <lineage>
        <taxon>Eukaryota</taxon>
        <taxon>Metazoa</taxon>
        <taxon>Spiralia</taxon>
        <taxon>Lophotrochozoa</taxon>
        <taxon>Platyhelminthes</taxon>
        <taxon>Cestoda</taxon>
        <taxon>Eucestoda</taxon>
        <taxon>Cyclophyllidea</taxon>
        <taxon>Mesocestoididae</taxon>
        <taxon>Mesocestoides</taxon>
    </lineage>
</organism>
<protein>
    <recommendedName>
        <fullName evidence="10">Lipid scramblase CLPTM1L</fullName>
    </recommendedName>
    <alternativeName>
        <fullName evidence="12">Cisplatin resistance-related protein 9</fullName>
    </alternativeName>
    <alternativeName>
        <fullName evidence="11">Cleft lip and palate transmembrane protein 1-like protein</fullName>
    </alternativeName>
</protein>
<comment type="similarity">
    <text evidence="2">Belongs to the CLPTM1 family.</text>
</comment>
<evidence type="ECO:0000256" key="9">
    <source>
        <dbReference type="ARBA" id="ARBA00036810"/>
    </source>
</evidence>
<proteinExistence type="inferred from homology"/>
<reference evidence="18" key="1">
    <citation type="submission" date="2019-11" db="UniProtKB">
        <authorList>
            <consortium name="WormBaseParasite"/>
        </authorList>
    </citation>
    <scope>IDENTIFICATION</scope>
</reference>
<dbReference type="WBParaSite" id="MCU_005589-RB">
    <property type="protein sequence ID" value="MCU_005589-RB"/>
    <property type="gene ID" value="MCU_005589"/>
</dbReference>
<comment type="catalytic activity">
    <reaction evidence="7">
        <text>a 1,2-diacyl-sn-glycero-3-phosphocholine(in) = a 1,2-diacyl-sn-glycero-3-phosphocholine(out)</text>
        <dbReference type="Rhea" id="RHEA:38571"/>
        <dbReference type="ChEBI" id="CHEBI:57643"/>
    </reaction>
</comment>
<evidence type="ECO:0000256" key="6">
    <source>
        <dbReference type="ARBA" id="ARBA00024615"/>
    </source>
</evidence>
<comment type="function">
    <text evidence="13">Scramblase that mediates the translocation of glucosaminylphosphatidylinositol (alpha-D-GlcN-(1-6)-(1,2-diacyl-sn-glycero-3-phospho)-1D-myo-inositol, GlcN-PI) across the endoplasmic reticulum (ER) membrane, from the cytosolic leaflet to the luminal leaflet of the ER membrane, where it participates in the biosynthesis of glycosylphosphatidylinositol (GPI). GPI is a lipid glycoconjugate involved in post-translational modification of proteins. Can also translocate 1,2-diacyl-sn-glycero-3-phospho-(1D-myo-inositol) (phosphatidylinositol or PI), as well as several other phospholipids (1,2-diacyl-sn-glycero-3-phosphocholine, 1,2-diacyl-sn-glycero-3-phosphoethanolamine), and N-acetylglucosaminylphosphatidylinositol (GlcNAc-PI) in vitro.</text>
</comment>
<feature type="transmembrane region" description="Helical" evidence="16">
    <location>
        <begin position="327"/>
        <end position="348"/>
    </location>
</feature>
<feature type="signal peptide" evidence="17">
    <location>
        <begin position="1"/>
        <end position="17"/>
    </location>
</feature>
<dbReference type="PANTHER" id="PTHR21347">
    <property type="entry name" value="CLEFT LIP AND PALATE ASSOCIATED TRANSMEMBRANE PROTEIN-RELATED"/>
    <property type="match status" value="1"/>
</dbReference>
<evidence type="ECO:0000256" key="15">
    <source>
        <dbReference type="SAM" id="MobiDB-lite"/>
    </source>
</evidence>
<evidence type="ECO:0000256" key="3">
    <source>
        <dbReference type="ARBA" id="ARBA00022692"/>
    </source>
</evidence>
<evidence type="ECO:0000256" key="12">
    <source>
        <dbReference type="ARBA" id="ARBA00043155"/>
    </source>
</evidence>
<name>A0A5K3F4Z9_MESCO</name>
<keyword evidence="3 16" id="KW-0812">Transmembrane</keyword>